<accession>A0A1H1M155</accession>
<proteinExistence type="predicted"/>
<reference evidence="1" key="1">
    <citation type="submission" date="2016-10" db="EMBL/GenBank/DDBJ databases">
        <authorList>
            <person name="Varghese N."/>
            <person name="Submissions S."/>
        </authorList>
    </citation>
    <scope>NUCLEOTIDE SEQUENCE [LARGE SCALE GENOMIC DNA]</scope>
    <source>
        <strain evidence="1">DSM 22082</strain>
    </source>
</reference>
<protein>
    <submittedName>
        <fullName evidence="1">Uncharacterized protein</fullName>
    </submittedName>
</protein>
<gene>
    <name evidence="1" type="ORF">SAMN04489751_0504</name>
</gene>
<organism evidence="1 2">
    <name type="scientific">Brevibacterium sandarakinum</name>
    <dbReference type="NCBI Taxonomy" id="629680"/>
    <lineage>
        <taxon>Bacteria</taxon>
        <taxon>Bacillati</taxon>
        <taxon>Actinomycetota</taxon>
        <taxon>Actinomycetes</taxon>
        <taxon>Micrococcales</taxon>
        <taxon>Brevibacteriaceae</taxon>
        <taxon>Brevibacterium</taxon>
    </lineage>
</organism>
<sequence>MQFPKGCVSDGMFCERREELALNIAEAGSGDHG</sequence>
<dbReference type="AlphaFoldDB" id="A0A1H1M155"/>
<name>A0A1H1M155_BRESA</name>
<evidence type="ECO:0000313" key="2">
    <source>
        <dbReference type="Proteomes" id="UP000199700"/>
    </source>
</evidence>
<dbReference type="Proteomes" id="UP000199700">
    <property type="component" value="Chromosome"/>
</dbReference>
<dbReference type="EMBL" id="LT629739">
    <property type="protein sequence ID" value="SDR80544.1"/>
    <property type="molecule type" value="Genomic_DNA"/>
</dbReference>
<evidence type="ECO:0000313" key="1">
    <source>
        <dbReference type="EMBL" id="SDR80544.1"/>
    </source>
</evidence>
<keyword evidence="2" id="KW-1185">Reference proteome</keyword>